<evidence type="ECO:0000259" key="1">
    <source>
        <dbReference type="Pfam" id="PF06230"/>
    </source>
</evidence>
<dbReference type="PANTHER" id="PTHR39962:SF1">
    <property type="entry name" value="LPXI FAMILY PROTEIN"/>
    <property type="match status" value="1"/>
</dbReference>
<dbReference type="InterPro" id="IPR053174">
    <property type="entry name" value="LpxI"/>
</dbReference>
<dbReference type="InterPro" id="IPR041255">
    <property type="entry name" value="LpxI_N"/>
</dbReference>
<reference evidence="4" key="1">
    <citation type="journal article" date="2019" name="Int. J. Syst. Evol. Microbiol.">
        <title>The Global Catalogue of Microorganisms (GCM) 10K type strain sequencing project: providing services to taxonomists for standard genome sequencing and annotation.</title>
        <authorList>
            <consortium name="The Broad Institute Genomics Platform"/>
            <consortium name="The Broad Institute Genome Sequencing Center for Infectious Disease"/>
            <person name="Wu L."/>
            <person name="Ma J."/>
        </authorList>
    </citation>
    <scope>NUCLEOTIDE SEQUENCE [LARGE SCALE GENOMIC DNA]</scope>
    <source>
        <strain evidence="4">CGMCC 1.12766</strain>
    </source>
</reference>
<dbReference type="PANTHER" id="PTHR39962">
    <property type="entry name" value="BLL4848 PROTEIN"/>
    <property type="match status" value="1"/>
</dbReference>
<feature type="domain" description="LpxI N-terminal" evidence="2">
    <location>
        <begin position="7"/>
        <end position="134"/>
    </location>
</feature>
<evidence type="ECO:0000259" key="2">
    <source>
        <dbReference type="Pfam" id="PF17930"/>
    </source>
</evidence>
<gene>
    <name evidence="3" type="primary">lpxI</name>
    <name evidence="3" type="ORF">GCM10007420_06470</name>
</gene>
<proteinExistence type="predicted"/>
<keyword evidence="4" id="KW-1185">Reference proteome</keyword>
<dbReference type="Pfam" id="PF06230">
    <property type="entry name" value="LpxI_C"/>
    <property type="match status" value="1"/>
</dbReference>
<evidence type="ECO:0000313" key="3">
    <source>
        <dbReference type="EMBL" id="GGG93684.1"/>
    </source>
</evidence>
<protein>
    <submittedName>
        <fullName evidence="3">UDP-2,3-diacylglucosamine pyrophosphatase</fullName>
    </submittedName>
</protein>
<dbReference type="Gene3D" id="3.40.50.20">
    <property type="match status" value="1"/>
</dbReference>
<dbReference type="RefSeq" id="WP_188451114.1">
    <property type="nucleotide sequence ID" value="NZ_BMFS01000002.1"/>
</dbReference>
<feature type="domain" description="LpxI C-terminal" evidence="1">
    <location>
        <begin position="138"/>
        <end position="275"/>
    </location>
</feature>
<comment type="caution">
    <text evidence="3">The sequence shown here is derived from an EMBL/GenBank/DDBJ whole genome shotgun (WGS) entry which is preliminary data.</text>
</comment>
<dbReference type="Pfam" id="PF17930">
    <property type="entry name" value="LpxI_N"/>
    <property type="match status" value="1"/>
</dbReference>
<dbReference type="InterPro" id="IPR043167">
    <property type="entry name" value="LpxI_C_sf"/>
</dbReference>
<name>A0ABQ1XHK1_9PROT</name>
<accession>A0ABQ1XHK1</accession>
<sequence length="281" mass="28910">MNEGWTRLGLIAGGGALPRLVAEACAADGRLGCVIALQGFANPADYIDPVVRTIGQFGHVVKDLRAAGCDAVCFAGIVTRPDFRSFVPDMEGAKLLPKLLGAAVRGDDALLRVVVKAFEDQGLKVVGADELSSSLLAPEGLIGGEVDLDAHRGDIAKAMHMAAAIGTLDAGQGAVVCDGLVLALEAQEGTDAMLQRVAGLPENIRGTRQRPRGVLAKRPKPQQERRIDLPVVGVATVEGAAEAGLAGIAVEAGAALILGRDAVDEAARRHGIFVVGVSAHS</sequence>
<dbReference type="EMBL" id="BMFS01000002">
    <property type="protein sequence ID" value="GGG93684.1"/>
    <property type="molecule type" value="Genomic_DNA"/>
</dbReference>
<organism evidence="3 4">
    <name type="scientific">Glycocaulis albus</name>
    <dbReference type="NCBI Taxonomy" id="1382801"/>
    <lineage>
        <taxon>Bacteria</taxon>
        <taxon>Pseudomonadati</taxon>
        <taxon>Pseudomonadota</taxon>
        <taxon>Alphaproteobacteria</taxon>
        <taxon>Maricaulales</taxon>
        <taxon>Maricaulaceae</taxon>
        <taxon>Glycocaulis</taxon>
    </lineage>
</organism>
<dbReference type="InterPro" id="IPR010415">
    <property type="entry name" value="LpxI_C"/>
</dbReference>
<dbReference type="Gene3D" id="3.40.140.80">
    <property type="match status" value="1"/>
</dbReference>
<dbReference type="Proteomes" id="UP000648722">
    <property type="component" value="Unassembled WGS sequence"/>
</dbReference>
<evidence type="ECO:0000313" key="4">
    <source>
        <dbReference type="Proteomes" id="UP000648722"/>
    </source>
</evidence>